<dbReference type="Proteomes" id="UP000483293">
    <property type="component" value="Unassembled WGS sequence"/>
</dbReference>
<feature type="transmembrane region" description="Helical" evidence="5">
    <location>
        <begin position="24"/>
        <end position="43"/>
    </location>
</feature>
<proteinExistence type="predicted"/>
<name>A0A6L9ST69_9BIFI</name>
<feature type="binding site" evidence="3">
    <location>
        <begin position="141"/>
        <end position="148"/>
    </location>
    <ligand>
        <name>ATP</name>
        <dbReference type="ChEBI" id="CHEBI:30616"/>
    </ligand>
</feature>
<dbReference type="SUPFAM" id="SSF52540">
    <property type="entry name" value="P-loop containing nucleoside triphosphate hydrolases"/>
    <property type="match status" value="2"/>
</dbReference>
<feature type="region of interest" description="Disordered" evidence="4">
    <location>
        <begin position="463"/>
        <end position="482"/>
    </location>
</feature>
<evidence type="ECO:0000313" key="8">
    <source>
        <dbReference type="Proteomes" id="UP000483293"/>
    </source>
</evidence>
<evidence type="ECO:0000313" key="7">
    <source>
        <dbReference type="EMBL" id="NEG55704.1"/>
    </source>
</evidence>
<dbReference type="PANTHER" id="PTHR22683">
    <property type="entry name" value="SPORULATION PROTEIN RELATED"/>
    <property type="match status" value="1"/>
</dbReference>
<evidence type="ECO:0000256" key="2">
    <source>
        <dbReference type="ARBA" id="ARBA00022840"/>
    </source>
</evidence>
<evidence type="ECO:0000256" key="1">
    <source>
        <dbReference type="ARBA" id="ARBA00022741"/>
    </source>
</evidence>
<protein>
    <submittedName>
        <fullName evidence="7">Cell division protein FtsK</fullName>
    </submittedName>
</protein>
<evidence type="ECO:0000256" key="4">
    <source>
        <dbReference type="SAM" id="MobiDB-lite"/>
    </source>
</evidence>
<dbReference type="GO" id="GO:0051301">
    <property type="term" value="P:cell division"/>
    <property type="evidence" value="ECO:0007669"/>
    <property type="project" value="UniProtKB-KW"/>
</dbReference>
<dbReference type="InterPro" id="IPR027417">
    <property type="entry name" value="P-loop_NTPase"/>
</dbReference>
<feature type="domain" description="FtsK" evidence="6">
    <location>
        <begin position="123"/>
        <end position="306"/>
    </location>
</feature>
<keyword evidence="8" id="KW-1185">Reference proteome</keyword>
<dbReference type="PROSITE" id="PS50901">
    <property type="entry name" value="FTSK"/>
    <property type="match status" value="1"/>
</dbReference>
<reference evidence="7 8" key="1">
    <citation type="submission" date="2019-10" db="EMBL/GenBank/DDBJ databases">
        <title>Bifidobacterium from non-human primates.</title>
        <authorList>
            <person name="Modesto M."/>
        </authorList>
    </citation>
    <scope>NUCLEOTIDE SEQUENCE [LARGE SCALE GENOMIC DNA]</scope>
    <source>
        <strain evidence="7 8">SMA15</strain>
    </source>
</reference>
<dbReference type="InterPro" id="IPR003593">
    <property type="entry name" value="AAA+_ATPase"/>
</dbReference>
<keyword evidence="5" id="KW-1133">Transmembrane helix</keyword>
<accession>A0A6L9ST69</accession>
<dbReference type="InterPro" id="IPR002543">
    <property type="entry name" value="FtsK_dom"/>
</dbReference>
<keyword evidence="2 3" id="KW-0067">ATP-binding</keyword>
<keyword evidence="5" id="KW-0472">Membrane</keyword>
<dbReference type="GO" id="GO:0003677">
    <property type="term" value="F:DNA binding"/>
    <property type="evidence" value="ECO:0007669"/>
    <property type="project" value="InterPro"/>
</dbReference>
<evidence type="ECO:0000256" key="3">
    <source>
        <dbReference type="PROSITE-ProRule" id="PRU00289"/>
    </source>
</evidence>
<organism evidence="7 8">
    <name type="scientific">Bifidobacterium platyrrhinorum</name>
    <dbReference type="NCBI Taxonomy" id="2661628"/>
    <lineage>
        <taxon>Bacteria</taxon>
        <taxon>Bacillati</taxon>
        <taxon>Actinomycetota</taxon>
        <taxon>Actinomycetes</taxon>
        <taxon>Bifidobacteriales</taxon>
        <taxon>Bifidobacteriaceae</taxon>
        <taxon>Bifidobacterium</taxon>
    </lineage>
</organism>
<dbReference type="PANTHER" id="PTHR22683:SF1">
    <property type="entry name" value="TYPE VII SECRETION SYSTEM PROTEIN ESSC"/>
    <property type="match status" value="1"/>
</dbReference>
<dbReference type="InterPro" id="IPR050206">
    <property type="entry name" value="FtsK/SpoIIIE/SftA"/>
</dbReference>
<dbReference type="SMART" id="SM00382">
    <property type="entry name" value="AAA"/>
    <property type="match status" value="2"/>
</dbReference>
<gene>
    <name evidence="7" type="ORF">GFD21_08025</name>
</gene>
<dbReference type="AlphaFoldDB" id="A0A6L9ST69"/>
<dbReference type="GO" id="GO:0005524">
    <property type="term" value="F:ATP binding"/>
    <property type="evidence" value="ECO:0007669"/>
    <property type="project" value="UniProtKB-UniRule"/>
</dbReference>
<feature type="region of interest" description="Disordered" evidence="4">
    <location>
        <begin position="48"/>
        <end position="71"/>
    </location>
</feature>
<dbReference type="Pfam" id="PF01580">
    <property type="entry name" value="FtsK_SpoIIIE"/>
    <property type="match status" value="1"/>
</dbReference>
<dbReference type="CDD" id="cd01127">
    <property type="entry name" value="TrwB_TraG_TraD_VirD4"/>
    <property type="match status" value="1"/>
</dbReference>
<evidence type="ECO:0000259" key="6">
    <source>
        <dbReference type="PROSITE" id="PS50901"/>
    </source>
</evidence>
<keyword evidence="7" id="KW-0132">Cell division</keyword>
<keyword evidence="7" id="KW-0131">Cell cycle</keyword>
<keyword evidence="1 3" id="KW-0547">Nucleotide-binding</keyword>
<comment type="caution">
    <text evidence="7">The sequence shown here is derived from an EMBL/GenBank/DDBJ whole genome shotgun (WGS) entry which is preliminary data.</text>
</comment>
<dbReference type="Gene3D" id="3.40.50.300">
    <property type="entry name" value="P-loop containing nucleotide triphosphate hydrolases"/>
    <property type="match status" value="1"/>
</dbReference>
<dbReference type="EMBL" id="WHZV01000007">
    <property type="protein sequence ID" value="NEG55704.1"/>
    <property type="molecule type" value="Genomic_DNA"/>
</dbReference>
<keyword evidence="5" id="KW-0812">Transmembrane</keyword>
<evidence type="ECO:0000256" key="5">
    <source>
        <dbReference type="SAM" id="Phobius"/>
    </source>
</evidence>
<sequence>MVATAAPLVAQGVMLVTLLAMRRWAFALMIVPSLIGCAAMLLVRSAQPTATGPDPAQAPSSAVGTPHADDGSDDAARFGLIRPSSLERLLALERGDDPLPWRTIARRWLEPGSLDVPVGMGEDGEFRLDLAGQGPHALVAGTTGSGKSVLLQSWCLALACRNPPDALRFVFLDFKGGSAFRALEGLPHCVGSVNDLDLGHAARALHAIEHELRRRERLVAHGRAQDVDGLREPPPRLVIMVDEFHALKDQLPDTVDRLVRIASLGRALGMHVVACTQHPSGQVSAEMKANMTLGLCLRVRDGMQSTELIGDARAARIPPSLPGAAYRADGETVRAWRCAACADIPRLTDAIATAARFHGCVPPPALFTAPLPRRLATLPAVRAGAGMPFGLKDDGMTLAVAYLPVDRGNIGVIGQHGRGKTNLLAVLARHLTETPAETPVAVRFTSRDARGYRTRTLRPIGPASRARRYDATGAGGPPRPPRAVWIVDDAGPLFDPFGDDPLCAELRRALDDHRTTVVFAVETSRHVRIPDHCPFRVVFPTADRAADLMNGIPADLWASMGDDMTSPGRAALIGRGCAAAVQCVLDRGR</sequence>